<evidence type="ECO:0000313" key="1">
    <source>
        <dbReference type="EMBL" id="MBH0228929.1"/>
    </source>
</evidence>
<gene>
    <name evidence="1" type="ORF">H0267_01775</name>
</gene>
<dbReference type="RefSeq" id="WP_197315569.1">
    <property type="nucleotide sequence ID" value="NZ_JADZSC010000001.1"/>
</dbReference>
<proteinExistence type="predicted"/>
<sequence>MCEGLRKIGIDATSCSFLSHKFGFKAGINSHWDDLTKEESSKKRDDSYNHFIQPYDIFHFHFSRIDIMPSKAVRVMKKKGKKIVIQHRRSEVRKLSVARKMNNPYVQVKKY</sequence>
<reference evidence="1 2" key="1">
    <citation type="journal article" date="2005" name="Int. J. Syst. Evol. Microbiol.">
        <title>Halobacillus yeomjeoni sp. nov., isolated from a marine solar saltern in Korea.</title>
        <authorList>
            <person name="Yoon J.H."/>
            <person name="Kang S.J."/>
            <person name="Lee C.H."/>
            <person name="Oh H.W."/>
            <person name="Oh T.K."/>
        </authorList>
    </citation>
    <scope>NUCLEOTIDE SEQUENCE [LARGE SCALE GENOMIC DNA]</scope>
    <source>
        <strain evidence="1 2">KCTC 3957</strain>
    </source>
</reference>
<accession>A0A931MU17</accession>
<dbReference type="EMBL" id="JADZSC010000001">
    <property type="protein sequence ID" value="MBH0228929.1"/>
    <property type="molecule type" value="Genomic_DNA"/>
</dbReference>
<dbReference type="Proteomes" id="UP000614490">
    <property type="component" value="Unassembled WGS sequence"/>
</dbReference>
<comment type="caution">
    <text evidence="1">The sequence shown here is derived from an EMBL/GenBank/DDBJ whole genome shotgun (WGS) entry which is preliminary data.</text>
</comment>
<organism evidence="1 2">
    <name type="scientific">Halobacillus yeomjeoni</name>
    <dbReference type="NCBI Taxonomy" id="311194"/>
    <lineage>
        <taxon>Bacteria</taxon>
        <taxon>Bacillati</taxon>
        <taxon>Bacillota</taxon>
        <taxon>Bacilli</taxon>
        <taxon>Bacillales</taxon>
        <taxon>Bacillaceae</taxon>
        <taxon>Halobacillus</taxon>
    </lineage>
</organism>
<evidence type="ECO:0000313" key="2">
    <source>
        <dbReference type="Proteomes" id="UP000614490"/>
    </source>
</evidence>
<protein>
    <submittedName>
        <fullName evidence="1">Uncharacterized protein</fullName>
    </submittedName>
</protein>
<keyword evidence="2" id="KW-1185">Reference proteome</keyword>
<name>A0A931MU17_9BACI</name>
<dbReference type="AlphaFoldDB" id="A0A931MU17"/>